<dbReference type="RefSeq" id="WP_049739503.1">
    <property type="nucleotide sequence ID" value="NZ_BJON01000014.1"/>
</dbReference>
<reference evidence="2" key="2">
    <citation type="submission" date="2015-07" db="EMBL/GenBank/DDBJ databases">
        <title>MeaNS - Measles Nucleotide Surveillance Program.</title>
        <authorList>
            <person name="Tran T."/>
            <person name="Druce J."/>
        </authorList>
    </citation>
    <scope>NUCLEOTIDE SEQUENCE</scope>
    <source>
        <strain evidence="2">DSM 9887</strain>
    </source>
</reference>
<dbReference type="PATRIC" id="fig|54915.3.peg.2343"/>
<protein>
    <submittedName>
        <fullName evidence="2">Uncharacterized protein</fullName>
    </submittedName>
</protein>
<comment type="caution">
    <text evidence="2">The sequence shown here is derived from an EMBL/GenBank/DDBJ whole genome shotgun (WGS) entry which is preliminary data.</text>
</comment>
<dbReference type="EMBL" id="BJON01000014">
    <property type="protein sequence ID" value="GED70072.1"/>
    <property type="molecule type" value="Genomic_DNA"/>
</dbReference>
<sequence length="63" mass="7298">MTIIRVISPIPLEEEERMLNVSFQITCDLDRETIVLMDENGDLIDAKTMQWICQYLILAANKV</sequence>
<evidence type="ECO:0000313" key="2">
    <source>
        <dbReference type="EMBL" id="KNB70512.1"/>
    </source>
</evidence>
<gene>
    <name evidence="2" type="ORF">ADS79_16470</name>
    <name evidence="1" type="ORF">BRE01_37740</name>
</gene>
<evidence type="ECO:0000313" key="3">
    <source>
        <dbReference type="Proteomes" id="UP000036834"/>
    </source>
</evidence>
<proteinExistence type="predicted"/>
<dbReference type="Proteomes" id="UP000036834">
    <property type="component" value="Unassembled WGS sequence"/>
</dbReference>
<name>A0A0K9YPD4_9BACL</name>
<reference evidence="3" key="1">
    <citation type="submission" date="2015-07" db="EMBL/GenBank/DDBJ databases">
        <title>Genome sequencing project for genomic taxonomy and phylogenomics of Bacillus-like bacteria.</title>
        <authorList>
            <person name="Liu B."/>
            <person name="Wang J."/>
            <person name="Zhu Y."/>
            <person name="Liu G."/>
            <person name="Chen Q."/>
            <person name="Chen Z."/>
            <person name="Lan J."/>
            <person name="Che J."/>
            <person name="Ge C."/>
            <person name="Shi H."/>
            <person name="Pan Z."/>
            <person name="Liu X."/>
        </authorList>
    </citation>
    <scope>NUCLEOTIDE SEQUENCE [LARGE SCALE GENOMIC DNA]</scope>
    <source>
        <strain evidence="3">DSM 9887</strain>
    </source>
</reference>
<accession>A0A0K9YPD4</accession>
<dbReference type="Proteomes" id="UP000319578">
    <property type="component" value="Unassembled WGS sequence"/>
</dbReference>
<dbReference type="AlphaFoldDB" id="A0A0K9YPD4"/>
<evidence type="ECO:0000313" key="1">
    <source>
        <dbReference type="EMBL" id="GED70072.1"/>
    </source>
</evidence>
<evidence type="ECO:0000313" key="4">
    <source>
        <dbReference type="Proteomes" id="UP000319578"/>
    </source>
</evidence>
<dbReference type="EMBL" id="LGIQ01000009">
    <property type="protein sequence ID" value="KNB70512.1"/>
    <property type="molecule type" value="Genomic_DNA"/>
</dbReference>
<keyword evidence="4" id="KW-1185">Reference proteome</keyword>
<organism evidence="2 3">
    <name type="scientific">Brevibacillus reuszeri</name>
    <dbReference type="NCBI Taxonomy" id="54915"/>
    <lineage>
        <taxon>Bacteria</taxon>
        <taxon>Bacillati</taxon>
        <taxon>Bacillota</taxon>
        <taxon>Bacilli</taxon>
        <taxon>Bacillales</taxon>
        <taxon>Paenibacillaceae</taxon>
        <taxon>Brevibacillus</taxon>
    </lineage>
</organism>
<reference evidence="1 4" key="3">
    <citation type="submission" date="2019-06" db="EMBL/GenBank/DDBJ databases">
        <title>Whole genome shotgun sequence of Brevibacillus reuszeri NBRC 15719.</title>
        <authorList>
            <person name="Hosoyama A."/>
            <person name="Uohara A."/>
            <person name="Ohji S."/>
            <person name="Ichikawa N."/>
        </authorList>
    </citation>
    <scope>NUCLEOTIDE SEQUENCE [LARGE SCALE GENOMIC DNA]</scope>
    <source>
        <strain evidence="1 4">NBRC 15719</strain>
    </source>
</reference>